<dbReference type="InterPro" id="IPR011009">
    <property type="entry name" value="Kinase-like_dom_sf"/>
</dbReference>
<gene>
    <name evidence="5" type="ORF">ET524_08650</name>
</gene>
<feature type="domain" description="MobA-like NTP transferase" evidence="4">
    <location>
        <begin position="40"/>
        <end position="116"/>
    </location>
</feature>
<dbReference type="AlphaFoldDB" id="A0A4Q2K435"/>
<dbReference type="CDD" id="cd02523">
    <property type="entry name" value="PC_cytidylyltransferase"/>
    <property type="match status" value="1"/>
</dbReference>
<dbReference type="InterPro" id="IPR002575">
    <property type="entry name" value="Aminoglycoside_PTrfase"/>
</dbReference>
<name>A0A4Q2K435_9ACTN</name>
<comment type="caution">
    <text evidence="5">The sequence shown here is derived from an EMBL/GenBank/DDBJ whole genome shotgun (WGS) entry which is preliminary data.</text>
</comment>
<feature type="domain" description="Aminoglycoside phosphotransferase" evidence="3">
    <location>
        <begin position="289"/>
        <end position="497"/>
    </location>
</feature>
<dbReference type="GO" id="GO:0016779">
    <property type="term" value="F:nucleotidyltransferase activity"/>
    <property type="evidence" value="ECO:0007669"/>
    <property type="project" value="UniProtKB-KW"/>
</dbReference>
<evidence type="ECO:0000259" key="4">
    <source>
        <dbReference type="Pfam" id="PF12804"/>
    </source>
</evidence>
<evidence type="ECO:0000256" key="2">
    <source>
        <dbReference type="ARBA" id="ARBA00022695"/>
    </source>
</evidence>
<dbReference type="EMBL" id="SDPW01000001">
    <property type="protein sequence ID" value="RXZ55160.1"/>
    <property type="molecule type" value="Genomic_DNA"/>
</dbReference>
<accession>A0A4Q2K435</accession>
<keyword evidence="6" id="KW-1185">Reference proteome</keyword>
<keyword evidence="1" id="KW-0808">Transferase</keyword>
<dbReference type="SUPFAM" id="SSF56112">
    <property type="entry name" value="Protein kinase-like (PK-like)"/>
    <property type="match status" value="1"/>
</dbReference>
<dbReference type="InterPro" id="IPR050065">
    <property type="entry name" value="GlmU-like"/>
</dbReference>
<dbReference type="CDD" id="cd05151">
    <property type="entry name" value="ChoK-like"/>
    <property type="match status" value="1"/>
</dbReference>
<evidence type="ECO:0000313" key="5">
    <source>
        <dbReference type="EMBL" id="RXZ55160.1"/>
    </source>
</evidence>
<dbReference type="Gene3D" id="3.90.1200.10">
    <property type="match status" value="1"/>
</dbReference>
<organism evidence="5 6">
    <name type="scientific">Senegalimassilia faecalis</name>
    <dbReference type="NCBI Taxonomy" id="2509433"/>
    <lineage>
        <taxon>Bacteria</taxon>
        <taxon>Bacillati</taxon>
        <taxon>Actinomycetota</taxon>
        <taxon>Coriobacteriia</taxon>
        <taxon>Coriobacteriales</taxon>
        <taxon>Coriobacteriaceae</taxon>
        <taxon>Senegalimassilia</taxon>
    </lineage>
</organism>
<evidence type="ECO:0000256" key="1">
    <source>
        <dbReference type="ARBA" id="ARBA00022679"/>
    </source>
</evidence>
<dbReference type="InterPro" id="IPR029044">
    <property type="entry name" value="Nucleotide-diphossugar_trans"/>
</dbReference>
<dbReference type="PANTHER" id="PTHR43584:SF5">
    <property type="entry name" value="PROTEIN LICC"/>
    <property type="match status" value="1"/>
</dbReference>
<dbReference type="Gene3D" id="3.90.550.10">
    <property type="entry name" value="Spore Coat Polysaccharide Biosynthesis Protein SpsA, Chain A"/>
    <property type="match status" value="1"/>
</dbReference>
<protein>
    <submittedName>
        <fullName evidence="5">MarR family transcriptional regulator</fullName>
    </submittedName>
</protein>
<evidence type="ECO:0000259" key="3">
    <source>
        <dbReference type="Pfam" id="PF01636"/>
    </source>
</evidence>
<keyword evidence="2" id="KW-0548">Nucleotidyltransferase</keyword>
<sequence length="579" mass="65217">MSLGSANRILRLCADDGLAEGFRLTPQGYAALEPYKVDNAIIMAAGISARFAPLSYEKPKGLFEVRGEVLIERQIRQLKEAGITDITVVVGYMKEAFFYLEDALGVNIVVNPTYATRNNNGTLMQVADKLHNTYICSSDNYYARNVFEPYQYQACYASVFSEGETAEHCVECSSRGTITHVQQGGAGVWTLLGYAYFDVSFSQAFLDVLRREYYRPETAPKLWEDLLAEHLRELPPMMLDKFEPGVVYEFDYLSDLCAFDRDFMANVDSAILDNICRTLACEREDIVDVEPVKAGLTNLSVLFSVHGVRYVYRHPGDGTEEIVNRRSEAYALRLAKRLGLDDTYVFAEADEGWKISRYVDGCVSFDYRNPQHVRGALELVRCLHESGETSPWSFDFAQETQHVTKLLRDKWYPFPADFDALSERIAGIAQRLAAEGAAPVMCHNDFYGPNVLVGPDRMHLIDWEYAAMGDYGCDLGNFFAQGSGYSVAESVAVLELYFGRPATAQEVLHCLACTAVVGFYWYVWAMYKESQGNAMGEWLYKWYRSAIEYANAVDALRGSGKFPYEPCALSDVWMGKEAE</sequence>
<dbReference type="OrthoDB" id="179763at2"/>
<dbReference type="InterPro" id="IPR025877">
    <property type="entry name" value="MobA-like_NTP_Trfase"/>
</dbReference>
<dbReference type="SUPFAM" id="SSF53448">
    <property type="entry name" value="Nucleotide-diphospho-sugar transferases"/>
    <property type="match status" value="1"/>
</dbReference>
<dbReference type="Proteomes" id="UP000293345">
    <property type="component" value="Unassembled WGS sequence"/>
</dbReference>
<reference evidence="5 6" key="1">
    <citation type="submission" date="2019-01" db="EMBL/GenBank/DDBJ databases">
        <title>Senegalimassilia sp. nov. KGMB04484 isolated human feces.</title>
        <authorList>
            <person name="Han K.-I."/>
            <person name="Kim J.-S."/>
            <person name="Lee K.C."/>
            <person name="Suh M.K."/>
            <person name="Eom M.K."/>
            <person name="Lee J.H."/>
            <person name="Park S.-H."/>
            <person name="Kang S.W."/>
            <person name="Park J.-E."/>
            <person name="Oh B.S."/>
            <person name="Yu S.Y."/>
            <person name="Choi S.-H."/>
            <person name="Lee D.H."/>
            <person name="Yoon H."/>
            <person name="Kim B.-Y."/>
            <person name="Lee J.H."/>
            <person name="Lee J.-S."/>
        </authorList>
    </citation>
    <scope>NUCLEOTIDE SEQUENCE [LARGE SCALE GENOMIC DNA]</scope>
    <source>
        <strain evidence="5 6">KGMB04484</strain>
    </source>
</reference>
<evidence type="ECO:0000313" key="6">
    <source>
        <dbReference type="Proteomes" id="UP000293345"/>
    </source>
</evidence>
<dbReference type="PANTHER" id="PTHR43584">
    <property type="entry name" value="NUCLEOTIDYL TRANSFERASE"/>
    <property type="match status" value="1"/>
</dbReference>
<dbReference type="Gene3D" id="3.30.200.20">
    <property type="entry name" value="Phosphorylase Kinase, domain 1"/>
    <property type="match status" value="1"/>
</dbReference>
<proteinExistence type="predicted"/>
<dbReference type="Pfam" id="PF12804">
    <property type="entry name" value="NTP_transf_3"/>
    <property type="match status" value="1"/>
</dbReference>
<dbReference type="Pfam" id="PF01636">
    <property type="entry name" value="APH"/>
    <property type="match status" value="1"/>
</dbReference>